<evidence type="ECO:0000313" key="3">
    <source>
        <dbReference type="Proteomes" id="UP000008866"/>
    </source>
</evidence>
<gene>
    <name evidence="2" type="ORF">ARB_03415</name>
</gene>
<dbReference type="RefSeq" id="XP_003010713.1">
    <property type="nucleotide sequence ID" value="XM_003010667.1"/>
</dbReference>
<dbReference type="EMBL" id="ABSU01000034">
    <property type="protein sequence ID" value="EFE30073.1"/>
    <property type="molecule type" value="Genomic_DNA"/>
</dbReference>
<comment type="caution">
    <text evidence="2">The sequence shown here is derived from an EMBL/GenBank/DDBJ whole genome shotgun (WGS) entry which is preliminary data.</text>
</comment>
<dbReference type="GO" id="GO:0005739">
    <property type="term" value="C:mitochondrion"/>
    <property type="evidence" value="ECO:0007669"/>
    <property type="project" value="TreeGrafter"/>
</dbReference>
<dbReference type="KEGG" id="abe:ARB_03415"/>
<dbReference type="InterPro" id="IPR051035">
    <property type="entry name" value="Mito_inheritance_9"/>
</dbReference>
<dbReference type="GeneID" id="9524826"/>
<reference evidence="3" key="1">
    <citation type="journal article" date="2011" name="Genome Biol.">
        <title>Comparative and functional genomics provide insights into the pathogenicity of dermatophytic fungi.</title>
        <authorList>
            <person name="Burmester A."/>
            <person name="Shelest E."/>
            <person name="Gloeckner G."/>
            <person name="Heddergott C."/>
            <person name="Schindler S."/>
            <person name="Staib P."/>
            <person name="Heidel A."/>
            <person name="Felder M."/>
            <person name="Petzold A."/>
            <person name="Szafranski K."/>
            <person name="Feuermann M."/>
            <person name="Pedruzzi I."/>
            <person name="Priebe S."/>
            <person name="Groth M."/>
            <person name="Winkler R."/>
            <person name="Li W."/>
            <person name="Kniemeyer O."/>
            <person name="Schroeckh V."/>
            <person name="Hertweck C."/>
            <person name="Hube B."/>
            <person name="White T.C."/>
            <person name="Platzer M."/>
            <person name="Guthke R."/>
            <person name="Heitman J."/>
            <person name="Woestemeyer J."/>
            <person name="Zipfel P.F."/>
            <person name="Monod M."/>
            <person name="Brakhage A.A."/>
        </authorList>
    </citation>
    <scope>NUCLEOTIDE SEQUENCE [LARGE SCALE GENOMIC DNA]</scope>
    <source>
        <strain evidence="3">ATCC MYA-4681 / CBS 112371</strain>
    </source>
</reference>
<evidence type="ECO:0000256" key="1">
    <source>
        <dbReference type="SAM" id="MobiDB-lite"/>
    </source>
</evidence>
<proteinExistence type="predicted"/>
<dbReference type="Proteomes" id="UP000008866">
    <property type="component" value="Unassembled WGS sequence"/>
</dbReference>
<dbReference type="HOGENOM" id="CLU_1854748_0_0_1"/>
<feature type="region of interest" description="Disordered" evidence="1">
    <location>
        <begin position="117"/>
        <end position="138"/>
    </location>
</feature>
<name>D4B4M5_ARTBC</name>
<accession>D4B4M5</accession>
<dbReference type="AlphaFoldDB" id="D4B4M5"/>
<sequence length="138" mass="15918">MSVCLRRNEDESATMLRASLSIDFLVPLQNLLMRIFHDCNLLGFPGKCQFKLSEEGLERHKEKIPRYEGDWYLLDIIKGQLRPDDDGWVSIERWEATNKTNRHLLDMYMKAMNEEMSPEEANGVTTTPGAANRRGFGP</sequence>
<dbReference type="PANTHER" id="PTHR36091:SF1">
    <property type="entry name" value="ALTERED INHERITANCE OF MITOCHONDRIA PROTEIN 9, MITOCHONDRIAL"/>
    <property type="match status" value="1"/>
</dbReference>
<protein>
    <submittedName>
        <fullName evidence="2">Uncharacterized protein</fullName>
    </submittedName>
</protein>
<keyword evidence="3" id="KW-1185">Reference proteome</keyword>
<evidence type="ECO:0000313" key="2">
    <source>
        <dbReference type="EMBL" id="EFE30073.1"/>
    </source>
</evidence>
<organism evidence="2 3">
    <name type="scientific">Arthroderma benhamiae (strain ATCC MYA-4681 / CBS 112371)</name>
    <name type="common">Trichophyton mentagrophytes</name>
    <dbReference type="NCBI Taxonomy" id="663331"/>
    <lineage>
        <taxon>Eukaryota</taxon>
        <taxon>Fungi</taxon>
        <taxon>Dikarya</taxon>
        <taxon>Ascomycota</taxon>
        <taxon>Pezizomycotina</taxon>
        <taxon>Eurotiomycetes</taxon>
        <taxon>Eurotiomycetidae</taxon>
        <taxon>Onygenales</taxon>
        <taxon>Arthrodermataceae</taxon>
        <taxon>Trichophyton</taxon>
    </lineage>
</organism>
<dbReference type="PANTHER" id="PTHR36091">
    <property type="entry name" value="ALTERED INHERITANCE OF MITOCHONDRIA PROTEIN 9, MITOCHONDRIAL"/>
    <property type="match status" value="1"/>
</dbReference>